<evidence type="ECO:0000313" key="1">
    <source>
        <dbReference type="EMBL" id="ANI21155.1"/>
    </source>
</evidence>
<reference evidence="1" key="1">
    <citation type="submission" date="2015-12" db="EMBL/GenBank/DDBJ databases">
        <authorList>
            <person name="Shamseldin A."/>
            <person name="Moawad H."/>
            <person name="Abd El-Rahim W.M."/>
            <person name="Sadowsky M.J."/>
        </authorList>
    </citation>
    <scope>NUCLEOTIDE SEQUENCE</scope>
    <source>
        <strain evidence="1">Ck/CH/SCYB/140913</strain>
    </source>
</reference>
<proteinExistence type="predicted"/>
<organism evidence="1">
    <name type="scientific">Infectious bronchitis virus</name>
    <dbReference type="NCBI Taxonomy" id="11120"/>
    <lineage>
        <taxon>Viruses</taxon>
        <taxon>Riboviria</taxon>
        <taxon>Orthornavirae</taxon>
        <taxon>Pisuviricota</taxon>
        <taxon>Pisoniviricetes</taxon>
        <taxon>Nidovirales</taxon>
        <taxon>Cornidovirineae</taxon>
        <taxon>Coronaviridae</taxon>
        <taxon>Orthocoronavirinae</taxon>
        <taxon>Gammacoronavirus</taxon>
        <taxon>Igacovirus</taxon>
        <taxon>Gammacoronavirus galli</taxon>
        <taxon>Avian coronavirus</taxon>
    </lineage>
</organism>
<dbReference type="Pfam" id="PF05528">
    <property type="entry name" value="Acc5b_avian_CoV"/>
    <property type="match status" value="1"/>
</dbReference>
<dbReference type="InterPro" id="IPR008458">
    <property type="entry name" value="Acc_prot_5b_avian_CoV"/>
</dbReference>
<gene>
    <name evidence="1" type="primary">5b</name>
</gene>
<accession>A0A173GYX0</accession>
<dbReference type="EMBL" id="KU356856">
    <property type="protein sequence ID" value="ANI21155.1"/>
    <property type="molecule type" value="Genomic_RNA"/>
</dbReference>
<protein>
    <submittedName>
        <fullName evidence="1">5b protein</fullName>
    </submittedName>
</protein>
<sequence>MNNSKDNPFRGAIARKARIYLREGLDCVYFLNKAGQAEPCPACTSLAFQGKTCEEHINNNNLLSWRALKHLESQTPPRQSSNLEALNHQR</sequence>
<name>A0A173GYX0_9GAMC</name>